<proteinExistence type="inferred from homology"/>
<dbReference type="PANTHER" id="PTHR43443">
    <property type="entry name" value="3-HEXULOSE-6-PHOSPHATE ISOMERASE"/>
    <property type="match status" value="1"/>
</dbReference>
<dbReference type="CDD" id="cd05005">
    <property type="entry name" value="SIS_PHI"/>
    <property type="match status" value="1"/>
</dbReference>
<dbReference type="EMBL" id="QVEV01000063">
    <property type="protein sequence ID" value="RGC09008.1"/>
    <property type="molecule type" value="Genomic_DNA"/>
</dbReference>
<gene>
    <name evidence="3" type="primary">hxlB</name>
    <name evidence="3" type="ORF">DXA38_21465</name>
</gene>
<dbReference type="GO" id="GO:1901135">
    <property type="term" value="P:carbohydrate derivative metabolic process"/>
    <property type="evidence" value="ECO:0007669"/>
    <property type="project" value="InterPro"/>
</dbReference>
<reference evidence="3 4" key="1">
    <citation type="submission" date="2018-08" db="EMBL/GenBank/DDBJ databases">
        <title>A genome reference for cultivated species of the human gut microbiota.</title>
        <authorList>
            <person name="Zou Y."/>
            <person name="Xue W."/>
            <person name="Luo G."/>
        </authorList>
    </citation>
    <scope>NUCLEOTIDE SEQUENCE [LARGE SCALE GENOMIC DNA]</scope>
    <source>
        <strain evidence="3 4">OF01-2LB</strain>
    </source>
</reference>
<feature type="domain" description="SIS" evidence="2">
    <location>
        <begin position="29"/>
        <end position="151"/>
    </location>
</feature>
<dbReference type="InterPro" id="IPR046348">
    <property type="entry name" value="SIS_dom_sf"/>
</dbReference>
<name>A0A3E2VFQ8_CLOIN</name>
<dbReference type="AlphaFoldDB" id="A0A3E2VFQ8"/>
<comment type="caution">
    <text evidence="3">The sequence shown here is derived from an EMBL/GenBank/DDBJ whole genome shotgun (WGS) entry which is preliminary data.</text>
</comment>
<organism evidence="3 4">
    <name type="scientific">Clostridium innocuum</name>
    <dbReference type="NCBI Taxonomy" id="1522"/>
    <lineage>
        <taxon>Bacteria</taxon>
        <taxon>Bacillati</taxon>
        <taxon>Bacillota</taxon>
        <taxon>Clostridia</taxon>
        <taxon>Eubacteriales</taxon>
        <taxon>Clostridiaceae</taxon>
        <taxon>Clostridium</taxon>
    </lineage>
</organism>
<keyword evidence="3" id="KW-0413">Isomerase</keyword>
<dbReference type="Proteomes" id="UP000260025">
    <property type="component" value="Unassembled WGS sequence"/>
</dbReference>
<dbReference type="PANTHER" id="PTHR43443:SF1">
    <property type="entry name" value="3-HEXULOSE-6-PHOSPHATE ISOMERASE"/>
    <property type="match status" value="1"/>
</dbReference>
<evidence type="ECO:0000259" key="2">
    <source>
        <dbReference type="PROSITE" id="PS51464"/>
    </source>
</evidence>
<comment type="similarity">
    <text evidence="1">Belongs to the SIS family. PHI subfamily.</text>
</comment>
<sequence>MTPCKNLSAILNELNTDAQAVSEDEVQQVVKEIMQANRVFVAGAGRSGFAARAFSNRLLHLGYRVAFVGEPTTPPIKQGDLLIICSGSGETASLVAAGKKATAQGARVALLTIFPQSTIGKLAVCHIAIPGITSKTTDRNIKKSTIQPRGSSFEQLTWLICDSMVMYLKEYTHQSNDDLYARHANME</sequence>
<dbReference type="RefSeq" id="WP_117444952.1">
    <property type="nucleotide sequence ID" value="NZ_JAJFEN010000082.1"/>
</dbReference>
<accession>A0A3E2VFQ8</accession>
<dbReference type="InterPro" id="IPR017552">
    <property type="entry name" value="PHI/rmpB"/>
</dbReference>
<dbReference type="NCBIfam" id="TIGR03127">
    <property type="entry name" value="RuMP_HxlB"/>
    <property type="match status" value="1"/>
</dbReference>
<dbReference type="InterPro" id="IPR001347">
    <property type="entry name" value="SIS_dom"/>
</dbReference>
<dbReference type="Gene3D" id="3.40.50.10490">
    <property type="entry name" value="Glucose-6-phosphate isomerase like protein, domain 1"/>
    <property type="match status" value="1"/>
</dbReference>
<dbReference type="OrthoDB" id="9797832at2"/>
<evidence type="ECO:0000256" key="1">
    <source>
        <dbReference type="ARBA" id="ARBA00009235"/>
    </source>
</evidence>
<dbReference type="GO" id="GO:0097367">
    <property type="term" value="F:carbohydrate derivative binding"/>
    <property type="evidence" value="ECO:0007669"/>
    <property type="project" value="InterPro"/>
</dbReference>
<dbReference type="GO" id="GO:0016853">
    <property type="term" value="F:isomerase activity"/>
    <property type="evidence" value="ECO:0007669"/>
    <property type="project" value="UniProtKB-KW"/>
</dbReference>
<dbReference type="Pfam" id="PF01380">
    <property type="entry name" value="SIS"/>
    <property type="match status" value="1"/>
</dbReference>
<evidence type="ECO:0000313" key="3">
    <source>
        <dbReference type="EMBL" id="RGC09008.1"/>
    </source>
</evidence>
<evidence type="ECO:0000313" key="4">
    <source>
        <dbReference type="Proteomes" id="UP000260025"/>
    </source>
</evidence>
<protein>
    <submittedName>
        <fullName evidence="3">6-phospho-3-hexuloisomerase</fullName>
    </submittedName>
</protein>
<dbReference type="SUPFAM" id="SSF53697">
    <property type="entry name" value="SIS domain"/>
    <property type="match status" value="1"/>
</dbReference>
<dbReference type="PROSITE" id="PS51464">
    <property type="entry name" value="SIS"/>
    <property type="match status" value="1"/>
</dbReference>